<dbReference type="AlphaFoldDB" id="A0A8J8TBK3"/>
<dbReference type="OrthoDB" id="346091at2157"/>
<dbReference type="Proteomes" id="UP000705823">
    <property type="component" value="Unassembled WGS sequence"/>
</dbReference>
<comment type="caution">
    <text evidence="2">The sequence shown here is derived from an EMBL/GenBank/DDBJ whole genome shotgun (WGS) entry which is preliminary data.</text>
</comment>
<keyword evidence="1" id="KW-1133">Transmembrane helix</keyword>
<evidence type="ECO:0000313" key="3">
    <source>
        <dbReference type="Proteomes" id="UP000705823"/>
    </source>
</evidence>
<dbReference type="EMBL" id="RKLU01000011">
    <property type="protein sequence ID" value="TQQ78580.1"/>
    <property type="molecule type" value="Genomic_DNA"/>
</dbReference>
<name>A0A8J8TBK3_9EURY</name>
<evidence type="ECO:0000256" key="1">
    <source>
        <dbReference type="SAM" id="Phobius"/>
    </source>
</evidence>
<protein>
    <submittedName>
        <fullName evidence="2">Uncharacterized protein</fullName>
    </submittedName>
</protein>
<dbReference type="RefSeq" id="WP_142980706.1">
    <property type="nucleotide sequence ID" value="NZ_RKLU01000011.1"/>
</dbReference>
<organism evidence="2 3">
    <name type="scientific">Halonotius terrestris</name>
    <dbReference type="NCBI Taxonomy" id="2487750"/>
    <lineage>
        <taxon>Archaea</taxon>
        <taxon>Methanobacteriati</taxon>
        <taxon>Methanobacteriota</taxon>
        <taxon>Stenosarchaea group</taxon>
        <taxon>Halobacteria</taxon>
        <taxon>Halobacteriales</taxon>
        <taxon>Haloferacaceae</taxon>
        <taxon>Halonotius</taxon>
    </lineage>
</organism>
<reference evidence="2" key="1">
    <citation type="submission" date="2019-02" db="EMBL/GenBank/DDBJ databases">
        <title>Halonotius sp. a new haloarchaeum isolated from saline soil.</title>
        <authorList>
            <person name="Duran-Viseras A."/>
            <person name="Sanchez-Porro C."/>
            <person name="Ventosa A."/>
        </authorList>
    </citation>
    <scope>NUCLEOTIDE SEQUENCE</scope>
    <source>
        <strain evidence="2">F15B</strain>
    </source>
</reference>
<evidence type="ECO:0000313" key="2">
    <source>
        <dbReference type="EMBL" id="TQQ78580.1"/>
    </source>
</evidence>
<gene>
    <name evidence="2" type="ORF">EGH24_13745</name>
</gene>
<accession>A0A8J8TBK3</accession>
<keyword evidence="1" id="KW-0472">Membrane</keyword>
<proteinExistence type="predicted"/>
<sequence length="139" mass="15560">MTANRWWVKMFARWQARIDASLQEINLGLRFISSGGIGSGALKYFGYSELVLPFLSVMLAVFLTYAFLTFEGGVKNQVARDRADMITNFAGPGSRIDDPLIGAAVFAALEGRPPDDEEFDAIEEAVDDRWREYRDGVEL</sequence>
<keyword evidence="1" id="KW-0812">Transmembrane</keyword>
<keyword evidence="3" id="KW-1185">Reference proteome</keyword>
<feature type="transmembrane region" description="Helical" evidence="1">
    <location>
        <begin position="50"/>
        <end position="70"/>
    </location>
</feature>